<sequence length="657" mass="74067">MALQQDASEAELAVMNAFHREAHGCRDTAGQILEQEISPYYQQYNPSVHVAPYTTIIGPSGIGKTFLIQELARKGVYVAYASLASTESGVYPSRSKMADLVARRDDKENAAVFFNCYIAASLVNIQMCRDIGITATGLFDAMIRVEFADVQSKLAEQVEKLYKHVSDFKPADDATERSQTFEHRVKKFANQGTLAVPLALYEENITSVFVNFLERLNRHEHRGKYVQPSKATKHFDPENTPPAIICIDNARGLFNPYNYSGEGGSFLAFQTALRDQRVINPLFGLLVDSSSKIASFHCPSPDAKGTFPPIYEIDSMDLFAVRKDRGWEAIRTLTQSAHANVGLEHLYNLGRPLWGAVLREKSRESSLNEAQMQVLDLARTKICGHPSLRGRKPMSDTQALALLSYRMEFDITPDQRLSNEFVANHLRHIVHITGRDWFMRTYHPTEPVLALASQVEMSTRSKTRVEVLRALYKHVTEGSIILRSTGDPIATLILMFAMDAAQPEGSHRPVKLAIFLSSLFSENVLESIRERSEASDGLRSLWQEGVVFFNQFVRLGVDPDEGTLWRAFHRAAAVLPHVGYNGPNIIIPIFLPNKNKMSYILVRVSNWREEEIDEAFKDDAKNSLKYDAISIDSEKKNDDKEDYGDEYNKDAKDEDEE</sequence>
<dbReference type="KEGG" id="ache:ACHE_80050A"/>
<evidence type="ECO:0000313" key="2">
    <source>
        <dbReference type="EMBL" id="BCR92150.1"/>
    </source>
</evidence>
<feature type="compositionally biased region" description="Basic and acidic residues" evidence="1">
    <location>
        <begin position="646"/>
        <end position="657"/>
    </location>
</feature>
<reference evidence="2" key="1">
    <citation type="submission" date="2021-01" db="EMBL/GenBank/DDBJ databases">
        <authorList>
            <consortium name="Aspergillus chevalieri M1 genome sequencing consortium"/>
            <person name="Kazuki M."/>
            <person name="Futagami T."/>
        </authorList>
    </citation>
    <scope>NUCLEOTIDE SEQUENCE</scope>
    <source>
        <strain evidence="2">M1</strain>
    </source>
</reference>
<organism evidence="2 3">
    <name type="scientific">Aspergillus chevalieri</name>
    <name type="common">Eurotium chevalieri</name>
    <dbReference type="NCBI Taxonomy" id="182096"/>
    <lineage>
        <taxon>Eukaryota</taxon>
        <taxon>Fungi</taxon>
        <taxon>Dikarya</taxon>
        <taxon>Ascomycota</taxon>
        <taxon>Pezizomycotina</taxon>
        <taxon>Eurotiomycetes</taxon>
        <taxon>Eurotiomycetidae</taxon>
        <taxon>Eurotiales</taxon>
        <taxon>Aspergillaceae</taxon>
        <taxon>Aspergillus</taxon>
        <taxon>Aspergillus subgen. Aspergillus</taxon>
    </lineage>
</organism>
<dbReference type="PANTHER" id="PTHR33266">
    <property type="entry name" value="CHROMOSOME 15, WHOLE GENOME SHOTGUN SEQUENCE"/>
    <property type="match status" value="1"/>
</dbReference>
<dbReference type="Proteomes" id="UP000637239">
    <property type="component" value="Chromosome 8"/>
</dbReference>
<dbReference type="EMBL" id="AP024423">
    <property type="protein sequence ID" value="BCR92150.1"/>
    <property type="molecule type" value="Genomic_DNA"/>
</dbReference>
<dbReference type="RefSeq" id="XP_043140663.1">
    <property type="nucleotide sequence ID" value="XM_043283378.1"/>
</dbReference>
<name>A0A7R7ZRJ6_ASPCH</name>
<feature type="region of interest" description="Disordered" evidence="1">
    <location>
        <begin position="635"/>
        <end position="657"/>
    </location>
</feature>
<keyword evidence="3" id="KW-1185">Reference proteome</keyword>
<evidence type="ECO:0000313" key="3">
    <source>
        <dbReference type="Proteomes" id="UP000637239"/>
    </source>
</evidence>
<proteinExistence type="predicted"/>
<dbReference type="AlphaFoldDB" id="A0A7R7ZRJ6"/>
<reference evidence="2" key="2">
    <citation type="submission" date="2021-02" db="EMBL/GenBank/DDBJ databases">
        <title>Aspergillus chevalieri M1 genome sequence.</title>
        <authorList>
            <person name="Kadooka C."/>
            <person name="Mori K."/>
            <person name="Futagami T."/>
        </authorList>
    </citation>
    <scope>NUCLEOTIDE SEQUENCE</scope>
    <source>
        <strain evidence="2">M1</strain>
    </source>
</reference>
<accession>A0A7R7ZRJ6</accession>
<protein>
    <submittedName>
        <fullName evidence="2">Uncharacterized protein</fullName>
    </submittedName>
</protein>
<dbReference type="PANTHER" id="PTHR33266:SF1">
    <property type="entry name" value="F-BOX DOMAIN-CONTAINING PROTEIN"/>
    <property type="match status" value="1"/>
</dbReference>
<gene>
    <name evidence="2" type="ORF">ACHE_80050A</name>
</gene>
<evidence type="ECO:0000256" key="1">
    <source>
        <dbReference type="SAM" id="MobiDB-lite"/>
    </source>
</evidence>
<dbReference type="GeneID" id="66986499"/>